<dbReference type="Gene3D" id="3.30.559.10">
    <property type="entry name" value="Chloramphenicol acetyltransferase-like domain"/>
    <property type="match status" value="2"/>
</dbReference>
<dbReference type="GO" id="GO:0016747">
    <property type="term" value="F:acyltransferase activity, transferring groups other than amino-acyl groups"/>
    <property type="evidence" value="ECO:0007669"/>
    <property type="project" value="TreeGrafter"/>
</dbReference>
<dbReference type="EMBL" id="JAGGNH010000008">
    <property type="protein sequence ID" value="KAJ0965789.1"/>
    <property type="molecule type" value="Genomic_DNA"/>
</dbReference>
<dbReference type="AlphaFoldDB" id="A0A9D5C498"/>
<protein>
    <submittedName>
        <fullName evidence="4">Uncharacterized protein</fullName>
    </submittedName>
</protein>
<dbReference type="PANTHER" id="PTHR31642:SF138">
    <property type="entry name" value="PUTRESCINE HYDROXYCINNAMOYLTRANSFERASE 1"/>
    <property type="match status" value="1"/>
</dbReference>
<dbReference type="OrthoDB" id="671439at2759"/>
<reference evidence="4" key="1">
    <citation type="submission" date="2021-03" db="EMBL/GenBank/DDBJ databases">
        <authorList>
            <person name="Li Z."/>
            <person name="Yang C."/>
        </authorList>
    </citation>
    <scope>NUCLEOTIDE SEQUENCE</scope>
    <source>
        <strain evidence="4">Dzin_1.0</strain>
        <tissue evidence="4">Leaf</tissue>
    </source>
</reference>
<evidence type="ECO:0000256" key="1">
    <source>
        <dbReference type="ARBA" id="ARBA00009861"/>
    </source>
</evidence>
<sequence>MGEETNKVEIIETCMVVPDKETPKHRLWLSNLDLYNHKDHAPTFYLYKPHGNTNDFFSVETLKKALGKTLVTFYPLAGRLAFDEDGRLEVDCNAEGALFSVAHAHCTVEGFSGFHPSPTLRQLLVPSVTEPERSSILMLFQLTFFEYGEVSLGCALHHSVIDGVTALHFISAWSDIACGANIKVPPFLGHTLLRARSPPTVCFDHKELTCDELYNSNGGISHEELDQACETAILTISKDQLNTLKHGFNGERNLSTFKAVAVHLWRTACKARELADEQDTRLFMGADARARLKPPLPKGYLGNAIVTVSANLQVGELVSKPFELGVAKIEETTNRIDDEYLRSFVDLLEKRLMVDKKIAQGSRTFKRTDFFIISWLALPIYEADFGWGKPWFMGRASMRYVGQAYVMRTPGDSGGVKLALAFEAEKMARFKEIFYSDLESHV</sequence>
<name>A0A9D5C498_9LILI</name>
<dbReference type="InterPro" id="IPR050317">
    <property type="entry name" value="Plant_Fungal_Acyltransferase"/>
</dbReference>
<accession>A0A9D5C498</accession>
<evidence type="ECO:0000313" key="5">
    <source>
        <dbReference type="Proteomes" id="UP001085076"/>
    </source>
</evidence>
<gene>
    <name evidence="4" type="ORF">J5N97_026927</name>
</gene>
<dbReference type="FunFam" id="3.30.559.10:FF:000008">
    <property type="entry name" value="Tryptamine hydroxycinnamoyl transferase"/>
    <property type="match status" value="1"/>
</dbReference>
<comment type="caution">
    <text evidence="4">The sequence shown here is derived from an EMBL/GenBank/DDBJ whole genome shotgun (WGS) entry which is preliminary data.</text>
</comment>
<reference evidence="4" key="2">
    <citation type="journal article" date="2022" name="Hortic Res">
        <title>The genome of Dioscorea zingiberensis sheds light on the biosynthesis, origin and evolution of the medicinally important diosgenin saponins.</title>
        <authorList>
            <person name="Li Y."/>
            <person name="Tan C."/>
            <person name="Li Z."/>
            <person name="Guo J."/>
            <person name="Li S."/>
            <person name="Chen X."/>
            <person name="Wang C."/>
            <person name="Dai X."/>
            <person name="Yang H."/>
            <person name="Song W."/>
            <person name="Hou L."/>
            <person name="Xu J."/>
            <person name="Tong Z."/>
            <person name="Xu A."/>
            <person name="Yuan X."/>
            <person name="Wang W."/>
            <person name="Yang Q."/>
            <person name="Chen L."/>
            <person name="Sun Z."/>
            <person name="Wang K."/>
            <person name="Pan B."/>
            <person name="Chen J."/>
            <person name="Bao Y."/>
            <person name="Liu F."/>
            <person name="Qi X."/>
            <person name="Gang D.R."/>
            <person name="Wen J."/>
            <person name="Li J."/>
        </authorList>
    </citation>
    <scope>NUCLEOTIDE SEQUENCE</scope>
    <source>
        <strain evidence="4">Dzin_1.0</strain>
    </source>
</reference>
<keyword evidence="5" id="KW-1185">Reference proteome</keyword>
<dbReference type="InterPro" id="IPR023213">
    <property type="entry name" value="CAT-like_dom_sf"/>
</dbReference>
<dbReference type="Pfam" id="PF02458">
    <property type="entry name" value="Transferase"/>
    <property type="match status" value="1"/>
</dbReference>
<dbReference type="PANTHER" id="PTHR31642">
    <property type="entry name" value="TRICHOTHECENE 3-O-ACETYLTRANSFERASE"/>
    <property type="match status" value="1"/>
</dbReference>
<keyword evidence="2" id="KW-0808">Transferase</keyword>
<evidence type="ECO:0000313" key="4">
    <source>
        <dbReference type="EMBL" id="KAJ0965789.1"/>
    </source>
</evidence>
<evidence type="ECO:0000256" key="2">
    <source>
        <dbReference type="ARBA" id="ARBA00022679"/>
    </source>
</evidence>
<organism evidence="4 5">
    <name type="scientific">Dioscorea zingiberensis</name>
    <dbReference type="NCBI Taxonomy" id="325984"/>
    <lineage>
        <taxon>Eukaryota</taxon>
        <taxon>Viridiplantae</taxon>
        <taxon>Streptophyta</taxon>
        <taxon>Embryophyta</taxon>
        <taxon>Tracheophyta</taxon>
        <taxon>Spermatophyta</taxon>
        <taxon>Magnoliopsida</taxon>
        <taxon>Liliopsida</taxon>
        <taxon>Dioscoreales</taxon>
        <taxon>Dioscoreaceae</taxon>
        <taxon>Dioscorea</taxon>
    </lineage>
</organism>
<keyword evidence="3" id="KW-0012">Acyltransferase</keyword>
<proteinExistence type="inferred from homology"/>
<evidence type="ECO:0000256" key="3">
    <source>
        <dbReference type="ARBA" id="ARBA00023315"/>
    </source>
</evidence>
<dbReference type="Proteomes" id="UP001085076">
    <property type="component" value="Miscellaneous, Linkage group lg08"/>
</dbReference>
<comment type="similarity">
    <text evidence="1">Belongs to the plant acyltransferase family.</text>
</comment>